<dbReference type="Pfam" id="PF07430">
    <property type="entry name" value="PP1"/>
    <property type="match status" value="1"/>
</dbReference>
<accession>A0ABP0XM64</accession>
<dbReference type="Gene3D" id="3.10.450.10">
    <property type="match status" value="2"/>
</dbReference>
<dbReference type="EMBL" id="OZ021735">
    <property type="protein sequence ID" value="CAK9309244.1"/>
    <property type="molecule type" value="Genomic_DNA"/>
</dbReference>
<protein>
    <submittedName>
        <fullName evidence="5">Uncharacterized protein</fullName>
    </submittedName>
</protein>
<keyword evidence="6" id="KW-1185">Reference proteome</keyword>
<dbReference type="SUPFAM" id="SSF54403">
    <property type="entry name" value="Cystatin/monellin"/>
    <property type="match status" value="2"/>
</dbReference>
<keyword evidence="1" id="KW-0646">Protease inhibitor</keyword>
<keyword evidence="2" id="KW-0789">Thiol protease inhibitor</keyword>
<name>A0ABP0XM64_9ROSI</name>
<feature type="domain" description="Phloem filament PP1" evidence="3">
    <location>
        <begin position="117"/>
        <end position="193"/>
    </location>
</feature>
<dbReference type="Pfam" id="PF16845">
    <property type="entry name" value="SQAPI"/>
    <property type="match status" value="1"/>
</dbReference>
<organism evidence="5 6">
    <name type="scientific">Citrullus colocynthis</name>
    <name type="common">colocynth</name>
    <dbReference type="NCBI Taxonomy" id="252529"/>
    <lineage>
        <taxon>Eukaryota</taxon>
        <taxon>Viridiplantae</taxon>
        <taxon>Streptophyta</taxon>
        <taxon>Embryophyta</taxon>
        <taxon>Tracheophyta</taxon>
        <taxon>Spermatophyta</taxon>
        <taxon>Magnoliopsida</taxon>
        <taxon>eudicotyledons</taxon>
        <taxon>Gunneridae</taxon>
        <taxon>Pentapetalae</taxon>
        <taxon>rosids</taxon>
        <taxon>fabids</taxon>
        <taxon>Cucurbitales</taxon>
        <taxon>Cucurbitaceae</taxon>
        <taxon>Benincaseae</taxon>
        <taxon>Citrullus</taxon>
    </lineage>
</organism>
<dbReference type="InterPro" id="IPR046350">
    <property type="entry name" value="Cystatin_sf"/>
</dbReference>
<evidence type="ECO:0000259" key="3">
    <source>
        <dbReference type="Pfam" id="PF07430"/>
    </source>
</evidence>
<evidence type="ECO:0000313" key="6">
    <source>
        <dbReference type="Proteomes" id="UP001642487"/>
    </source>
</evidence>
<sequence>MSCEPIDAWVPIPDAGTPCVKDIGNFACNQHNKQTGDNLTLKSVISGSFREISDYQIEHKLYIEATDVNGVVATYEPHVYVEEKNGIRERTLISFPQGHKDDNGQFWIKIPDLEESCVQHASEFATNQHNKDADDNLIYVSTVDGYYYEVNPYAIRFDLRIKAKDCFGRWRIYRAIVLEDKPLTEKIRVLEYFKVIPRLR</sequence>
<dbReference type="PANTHER" id="PTHR47116">
    <property type="entry name" value="PHLOEM FILAMENT PROTEIN"/>
    <property type="match status" value="1"/>
</dbReference>
<evidence type="ECO:0000256" key="1">
    <source>
        <dbReference type="ARBA" id="ARBA00022690"/>
    </source>
</evidence>
<reference evidence="5 6" key="1">
    <citation type="submission" date="2024-03" db="EMBL/GenBank/DDBJ databases">
        <authorList>
            <person name="Gkanogiannis A."/>
            <person name="Becerra Lopez-Lavalle L."/>
        </authorList>
    </citation>
    <scope>NUCLEOTIDE SEQUENCE [LARGE SCALE GENOMIC DNA]</scope>
</reference>
<dbReference type="Proteomes" id="UP001642487">
    <property type="component" value="Chromosome 1"/>
</dbReference>
<dbReference type="InterPro" id="IPR027214">
    <property type="entry name" value="Cystatin"/>
</dbReference>
<dbReference type="InterPro" id="IPR009994">
    <property type="entry name" value="PP1"/>
</dbReference>
<dbReference type="InterPro" id="IPR000010">
    <property type="entry name" value="Cystatin_dom"/>
</dbReference>
<proteinExistence type="predicted"/>
<evidence type="ECO:0000259" key="4">
    <source>
        <dbReference type="Pfam" id="PF16845"/>
    </source>
</evidence>
<evidence type="ECO:0000256" key="2">
    <source>
        <dbReference type="ARBA" id="ARBA00022704"/>
    </source>
</evidence>
<feature type="domain" description="Cystatin" evidence="4">
    <location>
        <begin position="17"/>
        <end position="95"/>
    </location>
</feature>
<gene>
    <name evidence="5" type="ORF">CITCOLO1_LOCUS790</name>
</gene>
<evidence type="ECO:0000313" key="5">
    <source>
        <dbReference type="EMBL" id="CAK9309244.1"/>
    </source>
</evidence>